<protein>
    <submittedName>
        <fullName evidence="1">Uncharacterized protein</fullName>
    </submittedName>
</protein>
<evidence type="ECO:0000313" key="2">
    <source>
        <dbReference type="Proteomes" id="UP000606974"/>
    </source>
</evidence>
<evidence type="ECO:0000313" key="1">
    <source>
        <dbReference type="EMBL" id="KAF7504128.1"/>
    </source>
</evidence>
<dbReference type="Proteomes" id="UP000606974">
    <property type="component" value="Unassembled WGS sequence"/>
</dbReference>
<proteinExistence type="predicted"/>
<reference evidence="1" key="1">
    <citation type="submission" date="2020-02" db="EMBL/GenBank/DDBJ databases">
        <authorList>
            <person name="Palmer J.M."/>
        </authorList>
    </citation>
    <scope>NUCLEOTIDE SEQUENCE</scope>
    <source>
        <strain evidence="1">EPUS1.4</strain>
        <tissue evidence="1">Thallus</tissue>
    </source>
</reference>
<dbReference type="EMBL" id="JAACFV010000148">
    <property type="protein sequence ID" value="KAF7504128.1"/>
    <property type="molecule type" value="Genomic_DNA"/>
</dbReference>
<comment type="caution">
    <text evidence="1">The sequence shown here is derived from an EMBL/GenBank/DDBJ whole genome shotgun (WGS) entry which is preliminary data.</text>
</comment>
<sequence>MYKFSSYQKRVEVSDHTAKEPPLQFSWRGSGAKILIVLREERRIKISTIWINFCWLSIKVKMRNTQHHHHHPLLTFNVFEIHEPQMQLETNVYKLKFFMKQGLRFKRLQLKLVLLFVRFDILSKILPHQLNVRVANQC</sequence>
<dbReference type="AlphaFoldDB" id="A0A8H7A8K2"/>
<accession>A0A8H7A8K2</accession>
<gene>
    <name evidence="1" type="ORF">GJ744_002646</name>
</gene>
<name>A0A8H7A8K2_9EURO</name>
<keyword evidence="2" id="KW-1185">Reference proteome</keyword>
<organism evidence="1 2">
    <name type="scientific">Endocarpon pusillum</name>
    <dbReference type="NCBI Taxonomy" id="364733"/>
    <lineage>
        <taxon>Eukaryota</taxon>
        <taxon>Fungi</taxon>
        <taxon>Dikarya</taxon>
        <taxon>Ascomycota</taxon>
        <taxon>Pezizomycotina</taxon>
        <taxon>Eurotiomycetes</taxon>
        <taxon>Chaetothyriomycetidae</taxon>
        <taxon>Verrucariales</taxon>
        <taxon>Verrucariaceae</taxon>
        <taxon>Endocarpon</taxon>
    </lineage>
</organism>